<gene>
    <name evidence="11" type="ORF">DSM19430T_07320</name>
</gene>
<dbReference type="SUPFAM" id="SSF52172">
    <property type="entry name" value="CheY-like"/>
    <property type="match status" value="1"/>
</dbReference>
<dbReference type="Gene3D" id="3.40.50.2300">
    <property type="match status" value="1"/>
</dbReference>
<keyword evidence="3" id="KW-0067">ATP-binding</keyword>
<organism evidence="11 12">
    <name type="scientific">Desulfovibrio psychrotolerans</name>
    <dbReference type="NCBI Taxonomy" id="415242"/>
    <lineage>
        <taxon>Bacteria</taxon>
        <taxon>Pseudomonadati</taxon>
        <taxon>Thermodesulfobacteriota</taxon>
        <taxon>Desulfovibrionia</taxon>
        <taxon>Desulfovibrionales</taxon>
        <taxon>Desulfovibrionaceae</taxon>
        <taxon>Desulfovibrio</taxon>
    </lineage>
</organism>
<evidence type="ECO:0000256" key="5">
    <source>
        <dbReference type="ARBA" id="ARBA00023015"/>
    </source>
</evidence>
<dbReference type="Proteomes" id="UP000503820">
    <property type="component" value="Unassembled WGS sequence"/>
</dbReference>
<dbReference type="InterPro" id="IPR025944">
    <property type="entry name" value="Sigma_54_int_dom_CS"/>
</dbReference>
<protein>
    <submittedName>
        <fullName evidence="11">Sigma-54-dependent Fis family transcriptional regulator</fullName>
    </submittedName>
</protein>
<dbReference type="InterPro" id="IPR025943">
    <property type="entry name" value="Sigma_54_int_dom_ATP-bd_2"/>
</dbReference>
<proteinExistence type="predicted"/>
<dbReference type="Gene3D" id="3.40.50.300">
    <property type="entry name" value="P-loop containing nucleotide triphosphate hydrolases"/>
    <property type="match status" value="1"/>
</dbReference>
<dbReference type="Gene3D" id="1.10.8.60">
    <property type="match status" value="1"/>
</dbReference>
<evidence type="ECO:0000256" key="8">
    <source>
        <dbReference type="PROSITE-ProRule" id="PRU00169"/>
    </source>
</evidence>
<dbReference type="InterPro" id="IPR001789">
    <property type="entry name" value="Sig_transdc_resp-reg_receiver"/>
</dbReference>
<dbReference type="SMART" id="SM00448">
    <property type="entry name" value="REC"/>
    <property type="match status" value="1"/>
</dbReference>
<evidence type="ECO:0000313" key="12">
    <source>
        <dbReference type="Proteomes" id="UP000503820"/>
    </source>
</evidence>
<dbReference type="CDD" id="cd17550">
    <property type="entry name" value="REC_NtrX-like"/>
    <property type="match status" value="1"/>
</dbReference>
<evidence type="ECO:0000256" key="7">
    <source>
        <dbReference type="ARBA" id="ARBA00023163"/>
    </source>
</evidence>
<dbReference type="FunFam" id="3.40.50.2300:FF:000018">
    <property type="entry name" value="DNA-binding transcriptional regulator NtrC"/>
    <property type="match status" value="1"/>
</dbReference>
<evidence type="ECO:0000259" key="9">
    <source>
        <dbReference type="PROSITE" id="PS50045"/>
    </source>
</evidence>
<dbReference type="SUPFAM" id="SSF46689">
    <property type="entry name" value="Homeodomain-like"/>
    <property type="match status" value="1"/>
</dbReference>
<evidence type="ECO:0000256" key="6">
    <source>
        <dbReference type="ARBA" id="ARBA00023125"/>
    </source>
</evidence>
<keyword evidence="2" id="KW-0547">Nucleotide-binding</keyword>
<evidence type="ECO:0000256" key="3">
    <source>
        <dbReference type="ARBA" id="ARBA00022840"/>
    </source>
</evidence>
<dbReference type="PANTHER" id="PTHR32071">
    <property type="entry name" value="TRANSCRIPTIONAL REGULATORY PROTEIN"/>
    <property type="match status" value="1"/>
</dbReference>
<feature type="domain" description="Sigma-54 factor interaction" evidence="9">
    <location>
        <begin position="144"/>
        <end position="373"/>
    </location>
</feature>
<dbReference type="FunFam" id="3.40.50.300:FF:000006">
    <property type="entry name" value="DNA-binding transcriptional regulator NtrC"/>
    <property type="match status" value="1"/>
</dbReference>
<dbReference type="Pfam" id="PF00072">
    <property type="entry name" value="Response_reg"/>
    <property type="match status" value="1"/>
</dbReference>
<keyword evidence="1 8" id="KW-0597">Phosphoprotein</keyword>
<dbReference type="GO" id="GO:0043565">
    <property type="term" value="F:sequence-specific DNA binding"/>
    <property type="evidence" value="ECO:0007669"/>
    <property type="project" value="InterPro"/>
</dbReference>
<keyword evidence="6" id="KW-0238">DNA-binding</keyword>
<dbReference type="Pfam" id="PF02954">
    <property type="entry name" value="HTH_8"/>
    <property type="match status" value="1"/>
</dbReference>
<dbReference type="InterPro" id="IPR003593">
    <property type="entry name" value="AAA+_ATPase"/>
</dbReference>
<dbReference type="GO" id="GO:0005524">
    <property type="term" value="F:ATP binding"/>
    <property type="evidence" value="ECO:0007669"/>
    <property type="project" value="UniProtKB-KW"/>
</dbReference>
<evidence type="ECO:0000256" key="2">
    <source>
        <dbReference type="ARBA" id="ARBA00022741"/>
    </source>
</evidence>
<evidence type="ECO:0000256" key="4">
    <source>
        <dbReference type="ARBA" id="ARBA00023012"/>
    </source>
</evidence>
<dbReference type="Pfam" id="PF25601">
    <property type="entry name" value="AAA_lid_14"/>
    <property type="match status" value="1"/>
</dbReference>
<evidence type="ECO:0000256" key="1">
    <source>
        <dbReference type="ARBA" id="ARBA00022553"/>
    </source>
</evidence>
<dbReference type="PROSITE" id="PS50045">
    <property type="entry name" value="SIGMA54_INTERACT_4"/>
    <property type="match status" value="1"/>
</dbReference>
<dbReference type="InterPro" id="IPR027417">
    <property type="entry name" value="P-loop_NTPase"/>
</dbReference>
<reference evidence="11 12" key="1">
    <citation type="submission" date="2020-05" db="EMBL/GenBank/DDBJ databases">
        <title>Draft genome sequence of Desulfovibrio psychrotolerans JS1T.</title>
        <authorList>
            <person name="Ueno A."/>
            <person name="Tamazawa S."/>
            <person name="Tamamura S."/>
            <person name="Murakami T."/>
            <person name="Kiyama T."/>
            <person name="Inomata H."/>
            <person name="Amano Y."/>
            <person name="Miyakawa K."/>
            <person name="Tamaki H."/>
            <person name="Naganuma T."/>
            <person name="Kaneko K."/>
        </authorList>
    </citation>
    <scope>NUCLEOTIDE SEQUENCE [LARGE SCALE GENOMIC DNA]</scope>
    <source>
        <strain evidence="11 12">JS1</strain>
    </source>
</reference>
<accession>A0A7J0BQW4</accession>
<dbReference type="GO" id="GO:0000160">
    <property type="term" value="P:phosphorelay signal transduction system"/>
    <property type="evidence" value="ECO:0007669"/>
    <property type="project" value="UniProtKB-KW"/>
</dbReference>
<dbReference type="PROSITE" id="PS00676">
    <property type="entry name" value="SIGMA54_INTERACT_2"/>
    <property type="match status" value="1"/>
</dbReference>
<feature type="modified residue" description="4-aspartylphosphate" evidence="8">
    <location>
        <position position="55"/>
    </location>
</feature>
<dbReference type="InterPro" id="IPR058031">
    <property type="entry name" value="AAA_lid_NorR"/>
</dbReference>
<dbReference type="InterPro" id="IPR002197">
    <property type="entry name" value="HTH_Fis"/>
</dbReference>
<dbReference type="Gene3D" id="1.10.10.60">
    <property type="entry name" value="Homeodomain-like"/>
    <property type="match status" value="1"/>
</dbReference>
<comment type="caution">
    <text evidence="11">The sequence shown here is derived from an EMBL/GenBank/DDBJ whole genome shotgun (WGS) entry which is preliminary data.</text>
</comment>
<dbReference type="InterPro" id="IPR011006">
    <property type="entry name" value="CheY-like_superfamily"/>
</dbReference>
<dbReference type="GO" id="GO:0006355">
    <property type="term" value="P:regulation of DNA-templated transcription"/>
    <property type="evidence" value="ECO:0007669"/>
    <property type="project" value="InterPro"/>
</dbReference>
<dbReference type="SMART" id="SM00382">
    <property type="entry name" value="AAA"/>
    <property type="match status" value="1"/>
</dbReference>
<dbReference type="PANTHER" id="PTHR32071:SF17">
    <property type="entry name" value="TRANSCRIPTIONAL REGULATOR (NTRC FAMILY)"/>
    <property type="match status" value="1"/>
</dbReference>
<dbReference type="EMBL" id="BLVP01000002">
    <property type="protein sequence ID" value="GFM36048.1"/>
    <property type="molecule type" value="Genomic_DNA"/>
</dbReference>
<keyword evidence="4" id="KW-0902">Two-component regulatory system</keyword>
<sequence>MPRKAHILIIDDEESIRFSLRGILEDEGHTVSEAETGESGLDMLARQNPDLVFLDIWLPGIDGLSVLSSIKEQDTSLPVIMISGHGNIETAVNAIKRGAHDFIEKPLSLDKVVIAAANALEFRELRRENLALRSRIASEQTEELTGESEPIHQLREQIERVAPTDAWVLITGENGTGKEIAARSIHALSKRRDKPLVAVNCAAIPEELIESELFGHEKGAFTGADQAKTGKFELADGGTLFLDEIGDMSMKTQAKILRILQEQSFERVGGNKTIRVNVRVFAATNKNLEEQIRSGQFREDLYYRLRVFPLTLPPLRQRGNDILLLIRDFLAALTREQGFKPLTFTKDAEQALLAYPWPGNVRELKNFVERMLILYAGQTVNSRLLPPEYRAPASHQAPQLSMQPETEQDESMMEFAFTEPGPVDFKSARNAFEAAFLESKLREFDGNITRLAEAIGLERSYLYRKLKGYNIQTSD</sequence>
<dbReference type="PROSITE" id="PS00688">
    <property type="entry name" value="SIGMA54_INTERACT_3"/>
    <property type="match status" value="1"/>
</dbReference>
<keyword evidence="5" id="KW-0805">Transcription regulation</keyword>
<dbReference type="CDD" id="cd00009">
    <property type="entry name" value="AAA"/>
    <property type="match status" value="1"/>
</dbReference>
<feature type="domain" description="Response regulatory" evidence="10">
    <location>
        <begin position="6"/>
        <end position="120"/>
    </location>
</feature>
<dbReference type="RefSeq" id="WP_174408741.1">
    <property type="nucleotide sequence ID" value="NZ_BLVP01000002.1"/>
</dbReference>
<dbReference type="InterPro" id="IPR009057">
    <property type="entry name" value="Homeodomain-like_sf"/>
</dbReference>
<dbReference type="Pfam" id="PF00158">
    <property type="entry name" value="Sigma54_activat"/>
    <property type="match status" value="1"/>
</dbReference>
<dbReference type="AlphaFoldDB" id="A0A7J0BQW4"/>
<evidence type="ECO:0000313" key="11">
    <source>
        <dbReference type="EMBL" id="GFM36048.1"/>
    </source>
</evidence>
<dbReference type="InterPro" id="IPR002078">
    <property type="entry name" value="Sigma_54_int"/>
</dbReference>
<evidence type="ECO:0000259" key="10">
    <source>
        <dbReference type="PROSITE" id="PS50110"/>
    </source>
</evidence>
<keyword evidence="12" id="KW-1185">Reference proteome</keyword>
<dbReference type="PROSITE" id="PS50110">
    <property type="entry name" value="RESPONSE_REGULATORY"/>
    <property type="match status" value="1"/>
</dbReference>
<dbReference type="SUPFAM" id="SSF52540">
    <property type="entry name" value="P-loop containing nucleoside triphosphate hydrolases"/>
    <property type="match status" value="1"/>
</dbReference>
<keyword evidence="7" id="KW-0804">Transcription</keyword>
<name>A0A7J0BQW4_9BACT</name>